<evidence type="ECO:0000256" key="1">
    <source>
        <dbReference type="SAM" id="Phobius"/>
    </source>
</evidence>
<sequence>MRSSTLPTVLLTFLVGLSFALEQDRSISIFAWPQASSSPQTLATIAYNSTAAKVSQYTAPRLSDSDSIVRIGFHHRDGADEGGYSAIATSASNLAKKYKTLLLHLNSEGEVYHVGFRARDASPSGASEDSNGVAAEKDGLNVEVVKIQPGPVVHLNRPVVVSRDGAKPGEAVEPEKTFFQKYWWALVLFLVLQIVVTGGGGDGK</sequence>
<dbReference type="PANTHER" id="PTHR39219:SF1">
    <property type="entry name" value="ER MEMBRANE PROTEIN COMPLEX SUBUNIT 10"/>
    <property type="match status" value="1"/>
</dbReference>
<dbReference type="Proteomes" id="UP000799441">
    <property type="component" value="Unassembled WGS sequence"/>
</dbReference>
<dbReference type="EMBL" id="MU003769">
    <property type="protein sequence ID" value="KAF2725015.1"/>
    <property type="molecule type" value="Genomic_DNA"/>
</dbReference>
<comment type="caution">
    <text evidence="3">The sequence shown here is derived from an EMBL/GenBank/DDBJ whole genome shotgun (WGS) entry which is preliminary data.</text>
</comment>
<feature type="signal peptide" evidence="2">
    <location>
        <begin position="1"/>
        <end position="20"/>
    </location>
</feature>
<keyword evidence="4" id="KW-1185">Reference proteome</keyword>
<dbReference type="OrthoDB" id="1894652at2759"/>
<name>A0A9P4QEZ6_9PEZI</name>
<keyword evidence="1" id="KW-1133">Transmembrane helix</keyword>
<dbReference type="PANTHER" id="PTHR39219">
    <property type="entry name" value="ER MEMBRANE PROTEIN COMPLEX SUBUNIT 10"/>
    <property type="match status" value="1"/>
</dbReference>
<feature type="chain" id="PRO_5040414108" description="ER membrane protein complex subunit 10" evidence="2">
    <location>
        <begin position="21"/>
        <end position="204"/>
    </location>
</feature>
<organism evidence="3 4">
    <name type="scientific">Polychaeton citri CBS 116435</name>
    <dbReference type="NCBI Taxonomy" id="1314669"/>
    <lineage>
        <taxon>Eukaryota</taxon>
        <taxon>Fungi</taxon>
        <taxon>Dikarya</taxon>
        <taxon>Ascomycota</taxon>
        <taxon>Pezizomycotina</taxon>
        <taxon>Dothideomycetes</taxon>
        <taxon>Dothideomycetidae</taxon>
        <taxon>Capnodiales</taxon>
        <taxon>Capnodiaceae</taxon>
        <taxon>Polychaeton</taxon>
    </lineage>
</organism>
<gene>
    <name evidence="3" type="ORF">K431DRAFT_291198</name>
</gene>
<keyword evidence="2" id="KW-0732">Signal</keyword>
<evidence type="ECO:0000313" key="3">
    <source>
        <dbReference type="EMBL" id="KAF2725015.1"/>
    </source>
</evidence>
<evidence type="ECO:0008006" key="5">
    <source>
        <dbReference type="Google" id="ProtNLM"/>
    </source>
</evidence>
<feature type="transmembrane region" description="Helical" evidence="1">
    <location>
        <begin position="182"/>
        <end position="201"/>
    </location>
</feature>
<proteinExistence type="predicted"/>
<dbReference type="Pfam" id="PF21203">
    <property type="entry name" value="ECM10"/>
    <property type="match status" value="1"/>
</dbReference>
<keyword evidence="1" id="KW-0472">Membrane</keyword>
<evidence type="ECO:0000256" key="2">
    <source>
        <dbReference type="SAM" id="SignalP"/>
    </source>
</evidence>
<evidence type="ECO:0000313" key="4">
    <source>
        <dbReference type="Proteomes" id="UP000799441"/>
    </source>
</evidence>
<protein>
    <recommendedName>
        <fullName evidence="5">ER membrane protein complex subunit 10</fullName>
    </recommendedName>
</protein>
<dbReference type="AlphaFoldDB" id="A0A9P4QEZ6"/>
<keyword evidence="1" id="KW-0812">Transmembrane</keyword>
<reference evidence="3" key="1">
    <citation type="journal article" date="2020" name="Stud. Mycol.">
        <title>101 Dothideomycetes genomes: a test case for predicting lifestyles and emergence of pathogens.</title>
        <authorList>
            <person name="Haridas S."/>
            <person name="Albert R."/>
            <person name="Binder M."/>
            <person name="Bloem J."/>
            <person name="Labutti K."/>
            <person name="Salamov A."/>
            <person name="Andreopoulos B."/>
            <person name="Baker S."/>
            <person name="Barry K."/>
            <person name="Bills G."/>
            <person name="Bluhm B."/>
            <person name="Cannon C."/>
            <person name="Castanera R."/>
            <person name="Culley D."/>
            <person name="Daum C."/>
            <person name="Ezra D."/>
            <person name="Gonzalez J."/>
            <person name="Henrissat B."/>
            <person name="Kuo A."/>
            <person name="Liang C."/>
            <person name="Lipzen A."/>
            <person name="Lutzoni F."/>
            <person name="Magnuson J."/>
            <person name="Mondo S."/>
            <person name="Nolan M."/>
            <person name="Ohm R."/>
            <person name="Pangilinan J."/>
            <person name="Park H.-J."/>
            <person name="Ramirez L."/>
            <person name="Alfaro M."/>
            <person name="Sun H."/>
            <person name="Tritt A."/>
            <person name="Yoshinaga Y."/>
            <person name="Zwiers L.-H."/>
            <person name="Turgeon B."/>
            <person name="Goodwin S."/>
            <person name="Spatafora J."/>
            <person name="Crous P."/>
            <person name="Grigoriev I."/>
        </authorList>
    </citation>
    <scope>NUCLEOTIDE SEQUENCE</scope>
    <source>
        <strain evidence="3">CBS 116435</strain>
    </source>
</reference>
<accession>A0A9P4QEZ6</accession>